<dbReference type="AlphaFoldDB" id="A0A4V2EXY2"/>
<reference evidence="2 3" key="1">
    <citation type="submission" date="2019-02" db="EMBL/GenBank/DDBJ databases">
        <title>Sequencing the genomes of 1000 actinobacteria strains.</title>
        <authorList>
            <person name="Klenk H.-P."/>
        </authorList>
    </citation>
    <scope>NUCLEOTIDE SEQUENCE [LARGE SCALE GENOMIC DNA]</scope>
    <source>
        <strain evidence="2 3">DSM 16932</strain>
    </source>
</reference>
<dbReference type="PANTHER" id="PTHR21310">
    <property type="entry name" value="AMINOGLYCOSIDE PHOSPHOTRANSFERASE-RELATED-RELATED"/>
    <property type="match status" value="1"/>
</dbReference>
<dbReference type="SUPFAM" id="SSF56112">
    <property type="entry name" value="Protein kinase-like (PK-like)"/>
    <property type="match status" value="1"/>
</dbReference>
<dbReference type="PANTHER" id="PTHR21310:SF42">
    <property type="entry name" value="BIFUNCTIONAL AAC_APH"/>
    <property type="match status" value="1"/>
</dbReference>
<dbReference type="Pfam" id="PF01636">
    <property type="entry name" value="APH"/>
    <property type="match status" value="1"/>
</dbReference>
<organism evidence="2 3">
    <name type="scientific">Xylanimonas ulmi</name>
    <dbReference type="NCBI Taxonomy" id="228973"/>
    <lineage>
        <taxon>Bacteria</taxon>
        <taxon>Bacillati</taxon>
        <taxon>Actinomycetota</taxon>
        <taxon>Actinomycetes</taxon>
        <taxon>Micrococcales</taxon>
        <taxon>Promicromonosporaceae</taxon>
        <taxon>Xylanimonas</taxon>
    </lineage>
</organism>
<evidence type="ECO:0000313" key="3">
    <source>
        <dbReference type="Proteomes" id="UP000293852"/>
    </source>
</evidence>
<proteinExistence type="predicted"/>
<keyword evidence="3" id="KW-1185">Reference proteome</keyword>
<comment type="caution">
    <text evidence="2">The sequence shown here is derived from an EMBL/GenBank/DDBJ whole genome shotgun (WGS) entry which is preliminary data.</text>
</comment>
<dbReference type="GO" id="GO:0016301">
    <property type="term" value="F:kinase activity"/>
    <property type="evidence" value="ECO:0007669"/>
    <property type="project" value="UniProtKB-KW"/>
</dbReference>
<name>A0A4V2EXY2_9MICO</name>
<dbReference type="InterPro" id="IPR011009">
    <property type="entry name" value="Kinase-like_dom_sf"/>
</dbReference>
<evidence type="ECO:0000259" key="1">
    <source>
        <dbReference type="Pfam" id="PF01636"/>
    </source>
</evidence>
<keyword evidence="2" id="KW-0418">Kinase</keyword>
<dbReference type="Proteomes" id="UP000293852">
    <property type="component" value="Unassembled WGS sequence"/>
</dbReference>
<keyword evidence="2" id="KW-0808">Transferase</keyword>
<dbReference type="Gene3D" id="3.90.1200.10">
    <property type="match status" value="1"/>
</dbReference>
<dbReference type="InterPro" id="IPR051678">
    <property type="entry name" value="AGP_Transferase"/>
</dbReference>
<gene>
    <name evidence="2" type="ORF">EV386_1368</name>
</gene>
<feature type="domain" description="Aminoglycoside phosphotransferase" evidence="1">
    <location>
        <begin position="29"/>
        <end position="262"/>
    </location>
</feature>
<sequence>MRAELDVTVALARALLREQHPDLAALPLRVAANGWDNVMVRAGERLVLRLPRRAAAAPLVEHERAALPLLAPTLRRAVPDVVVPVPLRAGAPSAALGYPWPWSVAPWADGVAAAATPVPARRAWAPTLGRLLAALHRPPGGGVLAPHNPFRGVPLRQRARPALAETEPGARLWDAALAAAPYDGPPVWLHGDPHPANLVVAPASHHGARDRLAAVVDFGDVTAGDPASDLGSLWLTFDAAGRAACRDALTTAGAGPGGAGWDEATWTRARGWALVYASAMLAHPDLHPGLAPIGEHAIGELFAGR</sequence>
<dbReference type="EMBL" id="SGWX01000001">
    <property type="protein sequence ID" value="RZS61080.1"/>
    <property type="molecule type" value="Genomic_DNA"/>
</dbReference>
<dbReference type="RefSeq" id="WP_130413506.1">
    <property type="nucleotide sequence ID" value="NZ_SGWX01000001.1"/>
</dbReference>
<dbReference type="Gene3D" id="3.30.200.20">
    <property type="entry name" value="Phosphorylase Kinase, domain 1"/>
    <property type="match status" value="1"/>
</dbReference>
<dbReference type="OrthoDB" id="9797603at2"/>
<dbReference type="InterPro" id="IPR002575">
    <property type="entry name" value="Aminoglycoside_PTrfase"/>
</dbReference>
<accession>A0A4V2EXY2</accession>
<evidence type="ECO:0000313" key="2">
    <source>
        <dbReference type="EMBL" id="RZS61080.1"/>
    </source>
</evidence>
<protein>
    <submittedName>
        <fullName evidence="2">Aminoglycoside phosphotransferase (APT) family kinase protein</fullName>
    </submittedName>
</protein>